<keyword evidence="1" id="KW-0175">Coiled coil</keyword>
<name>A0A2R7UPJ3_PSEDL</name>
<reference evidence="2 3" key="1">
    <citation type="submission" date="2018-04" db="EMBL/GenBank/DDBJ databases">
        <authorList>
            <person name="Go L.Y."/>
            <person name="Mitchell J.A."/>
        </authorList>
    </citation>
    <scope>NUCLEOTIDE SEQUENCE [LARGE SCALE GENOMIC DNA]</scope>
    <source>
        <strain evidence="2 3">KCJK7865</strain>
    </source>
</reference>
<organism evidence="2 3">
    <name type="scientific">Pseudomonas plecoglossicida</name>
    <dbReference type="NCBI Taxonomy" id="70775"/>
    <lineage>
        <taxon>Bacteria</taxon>
        <taxon>Pseudomonadati</taxon>
        <taxon>Pseudomonadota</taxon>
        <taxon>Gammaproteobacteria</taxon>
        <taxon>Pseudomonadales</taxon>
        <taxon>Pseudomonadaceae</taxon>
        <taxon>Pseudomonas</taxon>
    </lineage>
</organism>
<dbReference type="Pfam" id="PF09523">
    <property type="entry name" value="DUF2390"/>
    <property type="match status" value="1"/>
</dbReference>
<gene>
    <name evidence="2" type="ORF">DBB42_01155</name>
</gene>
<dbReference type="EMBL" id="QANO01000055">
    <property type="protein sequence ID" value="PTU54077.1"/>
    <property type="molecule type" value="Genomic_DNA"/>
</dbReference>
<protein>
    <submittedName>
        <fullName evidence="2">TIGR02444 family protein</fullName>
    </submittedName>
</protein>
<dbReference type="Proteomes" id="UP000244874">
    <property type="component" value="Unassembled WGS sequence"/>
</dbReference>
<evidence type="ECO:0000313" key="3">
    <source>
        <dbReference type="Proteomes" id="UP000244874"/>
    </source>
</evidence>
<accession>A0A2R7UPJ3</accession>
<evidence type="ECO:0000313" key="2">
    <source>
        <dbReference type="EMBL" id="PTU54077.1"/>
    </source>
</evidence>
<proteinExistence type="predicted"/>
<feature type="coiled-coil region" evidence="1">
    <location>
        <begin position="81"/>
        <end position="108"/>
    </location>
</feature>
<dbReference type="NCBIfam" id="TIGR02444">
    <property type="entry name" value="TIGR02444 family protein"/>
    <property type="match status" value="1"/>
</dbReference>
<dbReference type="RefSeq" id="WP_046616421.1">
    <property type="nucleotide sequence ID" value="NZ_QANO01000055.1"/>
</dbReference>
<evidence type="ECO:0000256" key="1">
    <source>
        <dbReference type="SAM" id="Coils"/>
    </source>
</evidence>
<dbReference type="InterPro" id="IPR012659">
    <property type="entry name" value="CHP02444"/>
</dbReference>
<dbReference type="AlphaFoldDB" id="A0A2R7UPJ3"/>
<comment type="caution">
    <text evidence="2">The sequence shown here is derived from an EMBL/GenBank/DDBJ whole genome shotgun (WGS) entry which is preliminary data.</text>
</comment>
<sequence>MHTDLWNHALALYARPGVEAACLELQALGGDVCLLLCATWLQVRGVAVREQRVTVLREITEPWQRDVIKPLRCLRQQWQAAAQSDAQLAVLREQVKVLELQAEKALLERLQERSRQWPVGAHEPTDGWLARLAPDQARHHDALVELRVAAAALQDAEDGA</sequence>